<evidence type="ECO:0000313" key="3">
    <source>
        <dbReference type="Proteomes" id="UP000655588"/>
    </source>
</evidence>
<dbReference type="EMBL" id="WNWW01000415">
    <property type="protein sequence ID" value="KAF3425146.1"/>
    <property type="molecule type" value="Genomic_DNA"/>
</dbReference>
<name>A0A833RX93_9HYME</name>
<gene>
    <name evidence="2" type="ORF">E2986_13950</name>
</gene>
<dbReference type="AlphaFoldDB" id="A0A833RX93"/>
<protein>
    <recommendedName>
        <fullName evidence="1">ERAP1-like C-terminal domain-containing protein</fullName>
    </recommendedName>
</protein>
<organism evidence="2 3">
    <name type="scientific">Frieseomelitta varia</name>
    <dbReference type="NCBI Taxonomy" id="561572"/>
    <lineage>
        <taxon>Eukaryota</taxon>
        <taxon>Metazoa</taxon>
        <taxon>Ecdysozoa</taxon>
        <taxon>Arthropoda</taxon>
        <taxon>Hexapoda</taxon>
        <taxon>Insecta</taxon>
        <taxon>Pterygota</taxon>
        <taxon>Neoptera</taxon>
        <taxon>Endopterygota</taxon>
        <taxon>Hymenoptera</taxon>
        <taxon>Apocrita</taxon>
        <taxon>Aculeata</taxon>
        <taxon>Apoidea</taxon>
        <taxon>Anthophila</taxon>
        <taxon>Apidae</taxon>
        <taxon>Frieseomelitta</taxon>
    </lineage>
</organism>
<dbReference type="InterPro" id="IPR024571">
    <property type="entry name" value="ERAP1-like_C_dom"/>
</dbReference>
<dbReference type="Pfam" id="PF11838">
    <property type="entry name" value="ERAP1_C"/>
    <property type="match status" value="1"/>
</dbReference>
<dbReference type="Proteomes" id="UP000655588">
    <property type="component" value="Unassembled WGS sequence"/>
</dbReference>
<keyword evidence="3" id="KW-1185">Reference proteome</keyword>
<dbReference type="Gene3D" id="1.25.50.20">
    <property type="match status" value="1"/>
</dbReference>
<sequence length="145" mass="16673">MYIYISFSSHNSILNEILHEERFQEDEISIILNAFPQNPAAAQISSRFVRANWQEIVQRFSGSYSVLKSFVLSMVNGLTTEQDLEDLQIFREINYDSMKGTRYAAALVEANGNFVTAWLKNSLPQIENILKEEEEEEEAQRSVTS</sequence>
<feature type="domain" description="ERAP1-like C-terminal" evidence="1">
    <location>
        <begin position="13"/>
        <end position="96"/>
    </location>
</feature>
<comment type="caution">
    <text evidence="2">The sequence shown here is derived from an EMBL/GenBank/DDBJ whole genome shotgun (WGS) entry which is preliminary data.</text>
</comment>
<reference evidence="2" key="1">
    <citation type="submission" date="2019-11" db="EMBL/GenBank/DDBJ databases">
        <title>The nuclear and mitochondrial genomes of Frieseomelitta varia - a highly eusocial stingless bee (Meliponini) with a permanently sterile worker caste.</title>
        <authorList>
            <person name="Freitas F.C.P."/>
            <person name="Lourenco A.P."/>
            <person name="Nunes F.M.F."/>
            <person name="Paschoal A.R."/>
            <person name="Abreu F.C.P."/>
            <person name="Barbin F.O."/>
            <person name="Bataglia L."/>
            <person name="Cardoso-Junior C.A.M."/>
            <person name="Cervoni M.S."/>
            <person name="Silva S.R."/>
            <person name="Dalarmi F."/>
            <person name="Del Lama M.A."/>
            <person name="Depintor T.S."/>
            <person name="Ferreira K.M."/>
            <person name="Goria P.S."/>
            <person name="Jaskot M.C."/>
            <person name="Lago D.C."/>
            <person name="Luna-Lucena D."/>
            <person name="Moda L.M."/>
            <person name="Nascimento L."/>
            <person name="Pedrino M."/>
            <person name="Rabico F.O."/>
            <person name="Sanches F.C."/>
            <person name="Santos D.E."/>
            <person name="Santos C.G."/>
            <person name="Vieira J."/>
            <person name="Lopes T.F."/>
            <person name="Barchuk A.R."/>
            <person name="Hartfelder K."/>
            <person name="Simoes Z.L.P."/>
            <person name="Bitondi M.M.G."/>
            <person name="Pinheiro D.G."/>
        </authorList>
    </citation>
    <scope>NUCLEOTIDE SEQUENCE</scope>
    <source>
        <strain evidence="2">USP_RPSP 00005682</strain>
        <tissue evidence="2">Whole individual</tissue>
    </source>
</reference>
<evidence type="ECO:0000313" key="2">
    <source>
        <dbReference type="EMBL" id="KAF3425146.1"/>
    </source>
</evidence>
<accession>A0A833RX93</accession>
<proteinExistence type="predicted"/>
<evidence type="ECO:0000259" key="1">
    <source>
        <dbReference type="Pfam" id="PF11838"/>
    </source>
</evidence>